<keyword evidence="1" id="KW-1133">Transmembrane helix</keyword>
<accession>A0A419VUV0</accession>
<organism evidence="2 3">
    <name type="scientific">Mangrovibacterium diazotrophicum</name>
    <dbReference type="NCBI Taxonomy" id="1261403"/>
    <lineage>
        <taxon>Bacteria</taxon>
        <taxon>Pseudomonadati</taxon>
        <taxon>Bacteroidota</taxon>
        <taxon>Bacteroidia</taxon>
        <taxon>Marinilabiliales</taxon>
        <taxon>Prolixibacteraceae</taxon>
        <taxon>Mangrovibacterium</taxon>
    </lineage>
</organism>
<sequence>MMTKKQFVKYIVTALLLFTGSLRSYSHPMPNSLVLIDMHSNGVGLELQLPLVELKLAVGGQIDTNTDDWAEKSKTELKAYILKHLHPSGLNNEDWNVAITDLQVTPPAQGDQNQYQELTVHLWLQPASESDVRSFILDYDVIINQVVTHTALVSIRQDWEAGIYQDQPVQTGTIAMDVVNNIVPPFKVEAQKGSWFEGFKSMLVLGMRHIQEGTDHLLFLLVLLLPAPLLPGRRRWLNFGGVKYSLQSLLKVVTAFTIGHSITLLIGALELVKLPSQLIETLIAFSILVSAIHAIRPIFPKQGIFIAFGFGLIHGLAFANTLTGLKLSPGQMALSILGFNMGIEIMQLFIVLLIVPWLILMSRTSIYREFRVFGAVLGGIAALSWMIDRMTEQTNPLSAYIEKIILYDHWIILFIAALAIISTIFLGKPKVTETRIY</sequence>
<dbReference type="OrthoDB" id="9808870at2"/>
<evidence type="ECO:0000256" key="1">
    <source>
        <dbReference type="SAM" id="Phobius"/>
    </source>
</evidence>
<dbReference type="Pfam" id="PF13795">
    <property type="entry name" value="HupE_UreJ_2"/>
    <property type="match status" value="1"/>
</dbReference>
<keyword evidence="1" id="KW-0472">Membrane</keyword>
<keyword evidence="3" id="KW-1185">Reference proteome</keyword>
<feature type="transmembrane region" description="Helical" evidence="1">
    <location>
        <begin position="278"/>
        <end position="296"/>
    </location>
</feature>
<feature type="transmembrane region" description="Helical" evidence="1">
    <location>
        <begin position="334"/>
        <end position="358"/>
    </location>
</feature>
<evidence type="ECO:0000313" key="2">
    <source>
        <dbReference type="EMBL" id="RKD85123.1"/>
    </source>
</evidence>
<dbReference type="AlphaFoldDB" id="A0A419VUV0"/>
<proteinExistence type="predicted"/>
<gene>
    <name evidence="2" type="ORF">BC643_4642</name>
</gene>
<dbReference type="EMBL" id="RAPN01000006">
    <property type="protein sequence ID" value="RKD85123.1"/>
    <property type="molecule type" value="Genomic_DNA"/>
</dbReference>
<reference evidence="2 3" key="1">
    <citation type="submission" date="2018-09" db="EMBL/GenBank/DDBJ databases">
        <title>Genomic Encyclopedia of Archaeal and Bacterial Type Strains, Phase II (KMG-II): from individual species to whole genera.</title>
        <authorList>
            <person name="Goeker M."/>
        </authorList>
    </citation>
    <scope>NUCLEOTIDE SEQUENCE [LARGE SCALE GENOMIC DNA]</scope>
    <source>
        <strain evidence="2 3">DSM 27148</strain>
    </source>
</reference>
<protein>
    <submittedName>
        <fullName evidence="2">HupE/UreJ protein</fullName>
    </submittedName>
</protein>
<comment type="caution">
    <text evidence="2">The sequence shown here is derived from an EMBL/GenBank/DDBJ whole genome shotgun (WGS) entry which is preliminary data.</text>
</comment>
<feature type="transmembrane region" description="Helical" evidence="1">
    <location>
        <begin position="407"/>
        <end position="427"/>
    </location>
</feature>
<name>A0A419VUV0_9BACT</name>
<feature type="transmembrane region" description="Helical" evidence="1">
    <location>
        <begin position="303"/>
        <end position="322"/>
    </location>
</feature>
<feature type="transmembrane region" description="Helical" evidence="1">
    <location>
        <begin position="252"/>
        <end position="272"/>
    </location>
</feature>
<dbReference type="InterPro" id="IPR032809">
    <property type="entry name" value="Put_HupE_UreJ"/>
</dbReference>
<dbReference type="Proteomes" id="UP000283387">
    <property type="component" value="Unassembled WGS sequence"/>
</dbReference>
<evidence type="ECO:0000313" key="3">
    <source>
        <dbReference type="Proteomes" id="UP000283387"/>
    </source>
</evidence>
<feature type="transmembrane region" description="Helical" evidence="1">
    <location>
        <begin position="370"/>
        <end position="387"/>
    </location>
</feature>
<keyword evidence="1" id="KW-0812">Transmembrane</keyword>